<protein>
    <submittedName>
        <fullName evidence="3">Uncharacterized protein</fullName>
    </submittedName>
</protein>
<feature type="compositionally biased region" description="Polar residues" evidence="1">
    <location>
        <begin position="359"/>
        <end position="374"/>
    </location>
</feature>
<keyword evidence="2" id="KW-1133">Transmembrane helix</keyword>
<evidence type="ECO:0000256" key="2">
    <source>
        <dbReference type="SAM" id="Phobius"/>
    </source>
</evidence>
<dbReference type="AlphaFoldDB" id="A0AAD5W1N6"/>
<evidence type="ECO:0000256" key="1">
    <source>
        <dbReference type="SAM" id="MobiDB-lite"/>
    </source>
</evidence>
<feature type="compositionally biased region" description="Pro residues" evidence="1">
    <location>
        <begin position="104"/>
        <end position="114"/>
    </location>
</feature>
<gene>
    <name evidence="3" type="ORF">NP233_g4241</name>
</gene>
<feature type="region of interest" description="Disordered" evidence="1">
    <location>
        <begin position="87"/>
        <end position="123"/>
    </location>
</feature>
<feature type="region of interest" description="Disordered" evidence="1">
    <location>
        <begin position="1"/>
        <end position="26"/>
    </location>
</feature>
<accession>A0AAD5W1N6</accession>
<feature type="compositionally biased region" description="Polar residues" evidence="1">
    <location>
        <begin position="207"/>
        <end position="240"/>
    </location>
</feature>
<reference evidence="3" key="1">
    <citation type="submission" date="2022-07" db="EMBL/GenBank/DDBJ databases">
        <title>Genome Sequence of Leucocoprinus birnbaumii.</title>
        <authorList>
            <person name="Buettner E."/>
        </authorList>
    </citation>
    <scope>NUCLEOTIDE SEQUENCE</scope>
    <source>
        <strain evidence="3">VT141</strain>
    </source>
</reference>
<sequence length="560" mass="61036">MMTFETRRRLFQHGSPRAPASPTTSPTVTQVLARVAADETETLCVELPIIGRACTTVEIPTFGDIGGEARDFYLDFTIPFSDNPLCLTTEDDTGSTSPDFTPTSIPPPPKPSPTDSPKGASFGNNYSTRRFLIYLEADFTTTNQEQNPMRTSSSSKDFRAGAGAIPSTKAGTIPSTVLPSQTASPVSAPSDPSHPRVVSDSAPVDSTLMTSNTVSSSLQAQEPSAVTTSQPTTSGDQVAGHSSMNVTKIVIPICVVALIMVLLGAILYWRRKRRSKRPAEAVNTRLQPFTLKANENSGLTAPHDHRTKSGRYADKSLPLTSLTPPPLTNQDIPSRSRSRGSTSRSPRATPRPFTRVTRSDTLTSEESSNETAGQSRERDEIVGEVPHLARQMRFLMQRFEALETAVQGDMTPGVAGARRDLIDGMDLEDRPPDYVSRPMSGEGRRRPHLIPPVHPWVIKTPYAMRDTSDYGPFPLSIMLAIVDASSVRHAPPLHIDYVPTLVPLFRSLQHLTSTLPPPSQVSGDSIHYDGPYLFNVQVTSLDVLEQFKRVKAPLLTIQNS</sequence>
<feature type="compositionally biased region" description="Polar residues" evidence="1">
    <location>
        <begin position="169"/>
        <end position="187"/>
    </location>
</feature>
<name>A0AAD5W1N6_9AGAR</name>
<proteinExistence type="predicted"/>
<comment type="caution">
    <text evidence="3">The sequence shown here is derived from an EMBL/GenBank/DDBJ whole genome shotgun (WGS) entry which is preliminary data.</text>
</comment>
<organism evidence="3 4">
    <name type="scientific">Leucocoprinus birnbaumii</name>
    <dbReference type="NCBI Taxonomy" id="56174"/>
    <lineage>
        <taxon>Eukaryota</taxon>
        <taxon>Fungi</taxon>
        <taxon>Dikarya</taxon>
        <taxon>Basidiomycota</taxon>
        <taxon>Agaricomycotina</taxon>
        <taxon>Agaricomycetes</taxon>
        <taxon>Agaricomycetidae</taxon>
        <taxon>Agaricales</taxon>
        <taxon>Agaricineae</taxon>
        <taxon>Agaricaceae</taxon>
        <taxon>Leucocoprinus</taxon>
    </lineage>
</organism>
<feature type="compositionally biased region" description="Low complexity" evidence="1">
    <location>
        <begin position="333"/>
        <end position="355"/>
    </location>
</feature>
<keyword evidence="4" id="KW-1185">Reference proteome</keyword>
<feature type="transmembrane region" description="Helical" evidence="2">
    <location>
        <begin position="249"/>
        <end position="269"/>
    </location>
</feature>
<keyword evidence="2" id="KW-0812">Transmembrane</keyword>
<evidence type="ECO:0000313" key="3">
    <source>
        <dbReference type="EMBL" id="KAJ3570683.1"/>
    </source>
</evidence>
<dbReference type="EMBL" id="JANIEX010000224">
    <property type="protein sequence ID" value="KAJ3570683.1"/>
    <property type="molecule type" value="Genomic_DNA"/>
</dbReference>
<dbReference type="Proteomes" id="UP001213000">
    <property type="component" value="Unassembled WGS sequence"/>
</dbReference>
<dbReference type="CDD" id="cd12087">
    <property type="entry name" value="TM_EGFR-like"/>
    <property type="match status" value="1"/>
</dbReference>
<feature type="compositionally biased region" description="Polar residues" evidence="1">
    <location>
        <begin position="139"/>
        <end position="155"/>
    </location>
</feature>
<feature type="region of interest" description="Disordered" evidence="1">
    <location>
        <begin position="139"/>
        <end position="240"/>
    </location>
</feature>
<feature type="compositionally biased region" description="Low complexity" evidence="1">
    <location>
        <begin position="15"/>
        <end position="26"/>
    </location>
</feature>
<feature type="region of interest" description="Disordered" evidence="1">
    <location>
        <begin position="424"/>
        <end position="446"/>
    </location>
</feature>
<feature type="region of interest" description="Disordered" evidence="1">
    <location>
        <begin position="293"/>
        <end position="381"/>
    </location>
</feature>
<keyword evidence="2" id="KW-0472">Membrane</keyword>
<evidence type="ECO:0000313" key="4">
    <source>
        <dbReference type="Proteomes" id="UP001213000"/>
    </source>
</evidence>